<dbReference type="UniPathway" id="UPA00053">
    <property type="reaction ID" value="UER00085"/>
</dbReference>
<evidence type="ECO:0000313" key="22">
    <source>
        <dbReference type="Proteomes" id="UP000269019"/>
    </source>
</evidence>
<dbReference type="GO" id="GO:0005737">
    <property type="term" value="C:cytoplasm"/>
    <property type="evidence" value="ECO:0007669"/>
    <property type="project" value="UniProtKB-SubCell"/>
</dbReference>
<keyword evidence="12 18" id="KW-0547">Nucleotide-binding</keyword>
<comment type="cofactor">
    <cofactor evidence="3">
        <name>Zn(2+)</name>
        <dbReference type="ChEBI" id="CHEBI:29105"/>
    </cofactor>
</comment>
<dbReference type="KEGG" id="ccho:CCHOA_06360"/>
<dbReference type="InterPro" id="IPR030960">
    <property type="entry name" value="DHQS/DOIS_N"/>
</dbReference>
<reference evidence="21 22" key="1">
    <citation type="submission" date="2018-11" db="EMBL/GenBank/DDBJ databases">
        <authorList>
            <person name="Kleinhagauer T."/>
            <person name="Glaeser S.P."/>
            <person name="Spergser J."/>
            <person name="Ruckert C."/>
            <person name="Kaempfer P."/>
            <person name="Busse H.-J."/>
        </authorList>
    </citation>
    <scope>NUCLEOTIDE SEQUENCE [LARGE SCALE GENOMIC DNA]</scope>
    <source>
        <strain evidence="21 22">200CH</strain>
    </source>
</reference>
<dbReference type="HAMAP" id="MF_00110">
    <property type="entry name" value="DHQ_synthase"/>
    <property type="match status" value="1"/>
</dbReference>
<evidence type="ECO:0000256" key="12">
    <source>
        <dbReference type="ARBA" id="ARBA00022741"/>
    </source>
</evidence>
<dbReference type="FunFam" id="3.40.50.1970:FF:000007">
    <property type="entry name" value="Pentafunctional AROM polypeptide"/>
    <property type="match status" value="1"/>
</dbReference>
<keyword evidence="11 18" id="KW-0479">Metal-binding</keyword>
<sequence length="369" mass="39662">METKNQPAHTITVQSPTPYTVTIGTDLAPQLTDHIAQRDGVSTVAIIYQENLAAACEQFTDSLQAAGLKVIALPIADAEAGKTFATCQQCWDVLGEHSFGRRDVVVGLGGGAATDLAGFVAAAWMRGVQVVQVPTTLLGMVDAAVGGKTGINTPRGKNLVGAFHEPAAVFCDLRFLDTLPAQELISGSAEIIKAGFIVDPRIVELYQQYPAEALHNGEVLAELIARAIQVKADVVGQDFKESNLRMILNYGHTLAHAIEQREDYQWRHGNAVAVGMVFAACLAHVTGRLDRAAVATHVSVLQSIGLPTTYDPDAFDELFATMLLDKKNVAGRVRFVLLAELQQPEIVDGIERAQCEQAYAMMLSLADEQ</sequence>
<evidence type="ECO:0000259" key="20">
    <source>
        <dbReference type="Pfam" id="PF24621"/>
    </source>
</evidence>
<evidence type="ECO:0000256" key="15">
    <source>
        <dbReference type="ARBA" id="ARBA00023141"/>
    </source>
</evidence>
<name>A0A3G6J6D8_9CORY</name>
<keyword evidence="14 18" id="KW-0520">NAD</keyword>
<feature type="binding site" evidence="18">
    <location>
        <begin position="135"/>
        <end position="136"/>
    </location>
    <ligand>
        <name>NAD(+)</name>
        <dbReference type="ChEBI" id="CHEBI:57540"/>
    </ligand>
</feature>
<accession>A0A3G6J6D8</accession>
<dbReference type="GO" id="GO:0003856">
    <property type="term" value="F:3-dehydroquinate synthase activity"/>
    <property type="evidence" value="ECO:0007669"/>
    <property type="project" value="UniProtKB-UniRule"/>
</dbReference>
<comment type="function">
    <text evidence="18">Catalyzes the conversion of 3-deoxy-D-arabino-heptulosonate 7-phosphate (DAHP) to dehydroquinate (DHQ).</text>
</comment>
<organism evidence="21 22">
    <name type="scientific">Corynebacterium choanae</name>
    <dbReference type="NCBI Taxonomy" id="1862358"/>
    <lineage>
        <taxon>Bacteria</taxon>
        <taxon>Bacillati</taxon>
        <taxon>Actinomycetota</taxon>
        <taxon>Actinomycetes</taxon>
        <taxon>Mycobacteriales</taxon>
        <taxon>Corynebacteriaceae</taxon>
        <taxon>Corynebacterium</taxon>
    </lineage>
</organism>
<feature type="binding site" evidence="18">
    <location>
        <position position="252"/>
    </location>
    <ligand>
        <name>Zn(2+)</name>
        <dbReference type="ChEBI" id="CHEBI:29105"/>
    </ligand>
</feature>
<dbReference type="EMBL" id="CP033896">
    <property type="protein sequence ID" value="AZA13671.1"/>
    <property type="molecule type" value="Genomic_DNA"/>
</dbReference>
<gene>
    <name evidence="18 21" type="primary">aroB</name>
    <name evidence="21" type="ORF">CCHOA_06360</name>
</gene>
<dbReference type="Proteomes" id="UP000269019">
    <property type="component" value="Chromosome"/>
</dbReference>
<dbReference type="GO" id="GO:0009423">
    <property type="term" value="P:chorismate biosynthetic process"/>
    <property type="evidence" value="ECO:0007669"/>
    <property type="project" value="UniProtKB-UniRule"/>
</dbReference>
<keyword evidence="10 18" id="KW-0028">Amino-acid biosynthesis</keyword>
<keyword evidence="15 18" id="KW-0057">Aromatic amino acid biosynthesis</keyword>
<keyword evidence="9 18" id="KW-0963">Cytoplasm</keyword>
<evidence type="ECO:0000256" key="1">
    <source>
        <dbReference type="ARBA" id="ARBA00001393"/>
    </source>
</evidence>
<dbReference type="InterPro" id="IPR016037">
    <property type="entry name" value="DHQ_synth_AroB"/>
</dbReference>
<evidence type="ECO:0000256" key="2">
    <source>
        <dbReference type="ARBA" id="ARBA00001911"/>
    </source>
</evidence>
<evidence type="ECO:0000256" key="18">
    <source>
        <dbReference type="HAMAP-Rule" id="MF_00110"/>
    </source>
</evidence>
<feature type="binding site" evidence="18">
    <location>
        <begin position="111"/>
        <end position="115"/>
    </location>
    <ligand>
        <name>NAD(+)</name>
        <dbReference type="ChEBI" id="CHEBI:57540"/>
    </ligand>
</feature>
<keyword evidence="22" id="KW-1185">Reference proteome</keyword>
<dbReference type="PIRSF" id="PIRSF001455">
    <property type="entry name" value="DHQ_synth"/>
    <property type="match status" value="1"/>
</dbReference>
<evidence type="ECO:0000256" key="14">
    <source>
        <dbReference type="ARBA" id="ARBA00023027"/>
    </source>
</evidence>
<protein>
    <recommendedName>
        <fullName evidence="8 18">3-dehydroquinate synthase</fullName>
        <shortName evidence="18">DHQS</shortName>
        <ecNumber evidence="7 18">4.2.3.4</ecNumber>
    </recommendedName>
</protein>
<dbReference type="NCBIfam" id="TIGR01357">
    <property type="entry name" value="aroB"/>
    <property type="match status" value="1"/>
</dbReference>
<comment type="pathway">
    <text evidence="5 18">Metabolic intermediate biosynthesis; chorismate biosynthesis; chorismate from D-erythrose 4-phosphate and phosphoenolpyruvate: step 2/7.</text>
</comment>
<evidence type="ECO:0000259" key="19">
    <source>
        <dbReference type="Pfam" id="PF01761"/>
    </source>
</evidence>
<dbReference type="EC" id="4.2.3.4" evidence="7 18"/>
<evidence type="ECO:0000256" key="3">
    <source>
        <dbReference type="ARBA" id="ARBA00001947"/>
    </source>
</evidence>
<feature type="binding site" evidence="18">
    <location>
        <position position="148"/>
    </location>
    <ligand>
        <name>NAD(+)</name>
        <dbReference type="ChEBI" id="CHEBI:57540"/>
    </ligand>
</feature>
<comment type="cofactor">
    <cofactor evidence="18">
        <name>Co(2+)</name>
        <dbReference type="ChEBI" id="CHEBI:48828"/>
    </cofactor>
    <cofactor evidence="18">
        <name>Zn(2+)</name>
        <dbReference type="ChEBI" id="CHEBI:29105"/>
    </cofactor>
    <text evidence="18">Binds 1 divalent metal cation per subunit. Can use either Co(2+) or Zn(2+).</text>
</comment>
<keyword evidence="16 18" id="KW-0456">Lyase</keyword>
<keyword evidence="17 18" id="KW-0170">Cobalt</keyword>
<evidence type="ECO:0000256" key="5">
    <source>
        <dbReference type="ARBA" id="ARBA00004661"/>
    </source>
</evidence>
<dbReference type="Gene3D" id="3.40.50.1970">
    <property type="match status" value="1"/>
</dbReference>
<dbReference type="Pfam" id="PF24621">
    <property type="entry name" value="DHQS_C"/>
    <property type="match status" value="1"/>
</dbReference>
<dbReference type="InterPro" id="IPR030963">
    <property type="entry name" value="DHQ_synth_fam"/>
</dbReference>
<evidence type="ECO:0000256" key="4">
    <source>
        <dbReference type="ARBA" id="ARBA00004496"/>
    </source>
</evidence>
<feature type="binding site" evidence="18">
    <location>
        <position position="268"/>
    </location>
    <ligand>
        <name>Zn(2+)</name>
        <dbReference type="ChEBI" id="CHEBI:29105"/>
    </ligand>
</feature>
<comment type="cofactor">
    <cofactor evidence="2 18">
        <name>NAD(+)</name>
        <dbReference type="ChEBI" id="CHEBI:57540"/>
    </cofactor>
</comment>
<dbReference type="RefSeq" id="WP_123928078.1">
    <property type="nucleotide sequence ID" value="NZ_CP033896.1"/>
</dbReference>
<dbReference type="OrthoDB" id="9806583at2"/>
<evidence type="ECO:0000256" key="16">
    <source>
        <dbReference type="ARBA" id="ARBA00023239"/>
    </source>
</evidence>
<dbReference type="GO" id="GO:0046872">
    <property type="term" value="F:metal ion binding"/>
    <property type="evidence" value="ECO:0007669"/>
    <property type="project" value="UniProtKB-KW"/>
</dbReference>
<keyword evidence="13 18" id="KW-0862">Zinc</keyword>
<feature type="binding site" evidence="18">
    <location>
        <begin position="175"/>
        <end position="178"/>
    </location>
    <ligand>
        <name>NAD(+)</name>
        <dbReference type="ChEBI" id="CHEBI:57540"/>
    </ligand>
</feature>
<dbReference type="GO" id="GO:0008652">
    <property type="term" value="P:amino acid biosynthetic process"/>
    <property type="evidence" value="ECO:0007669"/>
    <property type="project" value="UniProtKB-KW"/>
</dbReference>
<feature type="domain" description="3-dehydroquinate synthase C-terminal" evidence="20">
    <location>
        <begin position="187"/>
        <end position="328"/>
    </location>
</feature>
<evidence type="ECO:0000256" key="7">
    <source>
        <dbReference type="ARBA" id="ARBA00013031"/>
    </source>
</evidence>
<feature type="binding site" evidence="18">
    <location>
        <position position="190"/>
    </location>
    <ligand>
        <name>Zn(2+)</name>
        <dbReference type="ChEBI" id="CHEBI:29105"/>
    </ligand>
</feature>
<dbReference type="Pfam" id="PF01761">
    <property type="entry name" value="DHQ_synthase"/>
    <property type="match status" value="1"/>
</dbReference>
<comment type="catalytic activity">
    <reaction evidence="1 18">
        <text>7-phospho-2-dehydro-3-deoxy-D-arabino-heptonate = 3-dehydroquinate + phosphate</text>
        <dbReference type="Rhea" id="RHEA:21968"/>
        <dbReference type="ChEBI" id="CHEBI:32364"/>
        <dbReference type="ChEBI" id="CHEBI:43474"/>
        <dbReference type="ChEBI" id="CHEBI:58394"/>
        <dbReference type="EC" id="4.2.3.4"/>
    </reaction>
</comment>
<feature type="domain" description="3-dehydroquinate synthase N-terminal" evidence="19">
    <location>
        <begin position="74"/>
        <end position="185"/>
    </location>
</feature>
<evidence type="ECO:0000313" key="21">
    <source>
        <dbReference type="EMBL" id="AZA13671.1"/>
    </source>
</evidence>
<comment type="subcellular location">
    <subcellularLocation>
        <location evidence="4 18">Cytoplasm</location>
    </subcellularLocation>
</comment>
<dbReference type="PANTHER" id="PTHR43622">
    <property type="entry name" value="3-DEHYDROQUINATE SYNTHASE"/>
    <property type="match status" value="1"/>
</dbReference>
<proteinExistence type="inferred from homology"/>
<evidence type="ECO:0000256" key="6">
    <source>
        <dbReference type="ARBA" id="ARBA00005412"/>
    </source>
</evidence>
<feature type="binding site" evidence="18">
    <location>
        <position position="157"/>
    </location>
    <ligand>
        <name>NAD(+)</name>
        <dbReference type="ChEBI" id="CHEBI:57540"/>
    </ligand>
</feature>
<feature type="binding site" evidence="18">
    <location>
        <begin position="77"/>
        <end position="82"/>
    </location>
    <ligand>
        <name>NAD(+)</name>
        <dbReference type="ChEBI" id="CHEBI:57540"/>
    </ligand>
</feature>
<dbReference type="GO" id="GO:0000166">
    <property type="term" value="F:nucleotide binding"/>
    <property type="evidence" value="ECO:0007669"/>
    <property type="project" value="UniProtKB-KW"/>
</dbReference>
<evidence type="ECO:0000256" key="10">
    <source>
        <dbReference type="ARBA" id="ARBA00022605"/>
    </source>
</evidence>
<evidence type="ECO:0000256" key="17">
    <source>
        <dbReference type="ARBA" id="ARBA00023285"/>
    </source>
</evidence>
<evidence type="ECO:0000256" key="9">
    <source>
        <dbReference type="ARBA" id="ARBA00022490"/>
    </source>
</evidence>
<dbReference type="CDD" id="cd08195">
    <property type="entry name" value="DHQS"/>
    <property type="match status" value="1"/>
</dbReference>
<dbReference type="AlphaFoldDB" id="A0A3G6J6D8"/>
<evidence type="ECO:0000256" key="11">
    <source>
        <dbReference type="ARBA" id="ARBA00022723"/>
    </source>
</evidence>
<evidence type="ECO:0000256" key="8">
    <source>
        <dbReference type="ARBA" id="ARBA00017684"/>
    </source>
</evidence>
<dbReference type="SUPFAM" id="SSF56796">
    <property type="entry name" value="Dehydroquinate synthase-like"/>
    <property type="match status" value="1"/>
</dbReference>
<dbReference type="PANTHER" id="PTHR43622:SF7">
    <property type="entry name" value="3-DEHYDROQUINATE SYNTHASE, CHLOROPLASTIC"/>
    <property type="match status" value="1"/>
</dbReference>
<dbReference type="GO" id="GO:0009073">
    <property type="term" value="P:aromatic amino acid family biosynthetic process"/>
    <property type="evidence" value="ECO:0007669"/>
    <property type="project" value="UniProtKB-KW"/>
</dbReference>
<dbReference type="InterPro" id="IPR050071">
    <property type="entry name" value="Dehydroquinate_synthase"/>
</dbReference>
<comment type="similarity">
    <text evidence="6 18">Belongs to the sugar phosphate cyclases superfamily. Dehydroquinate synthase family.</text>
</comment>
<dbReference type="Gene3D" id="1.20.1090.10">
    <property type="entry name" value="Dehydroquinate synthase-like - alpha domain"/>
    <property type="match status" value="1"/>
</dbReference>
<evidence type="ECO:0000256" key="13">
    <source>
        <dbReference type="ARBA" id="ARBA00022833"/>
    </source>
</evidence>
<dbReference type="InterPro" id="IPR056179">
    <property type="entry name" value="DHQS_C"/>
</dbReference>